<sequence length="43" mass="5131">MKQMKEQDLFEDFRDDSVLEYLNDYQENTAYPALLSELKRTAA</sequence>
<name>A0A376FQG0_ECOLX</name>
<accession>A0A376FQG0</accession>
<protein>
    <submittedName>
        <fullName evidence="1">Uncharacterized protein</fullName>
    </submittedName>
</protein>
<evidence type="ECO:0000313" key="2">
    <source>
        <dbReference type="Proteomes" id="UP000254219"/>
    </source>
</evidence>
<organism evidence="1 2">
    <name type="scientific">Escherichia coli</name>
    <dbReference type="NCBI Taxonomy" id="562"/>
    <lineage>
        <taxon>Bacteria</taxon>
        <taxon>Pseudomonadati</taxon>
        <taxon>Pseudomonadota</taxon>
        <taxon>Gammaproteobacteria</taxon>
        <taxon>Enterobacterales</taxon>
        <taxon>Enterobacteriaceae</taxon>
        <taxon>Escherichia</taxon>
    </lineage>
</organism>
<dbReference type="Proteomes" id="UP000254219">
    <property type="component" value="Unassembled WGS sequence"/>
</dbReference>
<dbReference type="AlphaFoldDB" id="A0A376FQG0"/>
<gene>
    <name evidence="1" type="ORF">NCTC11181_00032</name>
</gene>
<evidence type="ECO:0000313" key="1">
    <source>
        <dbReference type="EMBL" id="STD33088.1"/>
    </source>
</evidence>
<dbReference type="EMBL" id="UFYN01000001">
    <property type="protein sequence ID" value="STD33088.1"/>
    <property type="molecule type" value="Genomic_DNA"/>
</dbReference>
<reference evidence="1 2" key="1">
    <citation type="submission" date="2018-06" db="EMBL/GenBank/DDBJ databases">
        <authorList>
            <consortium name="Pathogen Informatics"/>
            <person name="Doyle S."/>
        </authorList>
    </citation>
    <scope>NUCLEOTIDE SEQUENCE [LARGE SCALE GENOMIC DNA]</scope>
    <source>
        <strain evidence="1 2">NCTC11181</strain>
    </source>
</reference>
<proteinExistence type="predicted"/>